<dbReference type="PANTHER" id="PTHR34969">
    <property type="entry name" value="OS01G0621700 PROTEIN"/>
    <property type="match status" value="1"/>
</dbReference>
<feature type="coiled-coil region" evidence="1">
    <location>
        <begin position="490"/>
        <end position="559"/>
    </location>
</feature>
<keyword evidence="1" id="KW-0175">Coiled coil</keyword>
<reference evidence="5 6" key="1">
    <citation type="journal article" date="2015" name="Sci. Rep.">
        <title>Genome of the facultative scuticociliatosis pathogen Pseudocohnilembus persalinus provides insight into its virulence through horizontal gene transfer.</title>
        <authorList>
            <person name="Xiong J."/>
            <person name="Wang G."/>
            <person name="Cheng J."/>
            <person name="Tian M."/>
            <person name="Pan X."/>
            <person name="Warren A."/>
            <person name="Jiang C."/>
            <person name="Yuan D."/>
            <person name="Miao W."/>
        </authorList>
    </citation>
    <scope>NUCLEOTIDE SEQUENCE [LARGE SCALE GENOMIC DNA]</scope>
    <source>
        <strain evidence="5">36N120E</strain>
    </source>
</reference>
<evidence type="ECO:0000256" key="2">
    <source>
        <dbReference type="SAM" id="MobiDB-lite"/>
    </source>
</evidence>
<dbReference type="AlphaFoldDB" id="A0A0V0QSJ9"/>
<proteinExistence type="predicted"/>
<accession>A0A0V0QSJ9</accession>
<dbReference type="PROSITE" id="PS51757">
    <property type="entry name" value="TH1"/>
    <property type="match status" value="1"/>
</dbReference>
<dbReference type="Gene3D" id="2.30.29.30">
    <property type="entry name" value="Pleckstrin-homology domain (PH domain)/Phosphotyrosine-binding domain (PTB)"/>
    <property type="match status" value="1"/>
</dbReference>
<dbReference type="Proteomes" id="UP000054937">
    <property type="component" value="Unassembled WGS sequence"/>
</dbReference>
<dbReference type="Pfam" id="PF00169">
    <property type="entry name" value="PH"/>
    <property type="match status" value="1"/>
</dbReference>
<dbReference type="PROSITE" id="PS50003">
    <property type="entry name" value="PH_DOMAIN"/>
    <property type="match status" value="1"/>
</dbReference>
<feature type="compositionally biased region" description="Polar residues" evidence="2">
    <location>
        <begin position="213"/>
        <end position="226"/>
    </location>
</feature>
<dbReference type="OMA" id="MFENTNI"/>
<feature type="coiled-coil region" evidence="1">
    <location>
        <begin position="338"/>
        <end position="462"/>
    </location>
</feature>
<evidence type="ECO:0000259" key="4">
    <source>
        <dbReference type="PROSITE" id="PS51757"/>
    </source>
</evidence>
<dbReference type="InterPro" id="IPR010926">
    <property type="entry name" value="Myosin_TH1"/>
</dbReference>
<dbReference type="GO" id="GO:0003774">
    <property type="term" value="F:cytoskeletal motor activity"/>
    <property type="evidence" value="ECO:0007669"/>
    <property type="project" value="InterPro"/>
</dbReference>
<evidence type="ECO:0008006" key="7">
    <source>
        <dbReference type="Google" id="ProtNLM"/>
    </source>
</evidence>
<protein>
    <recommendedName>
        <fullName evidence="7">PH domain-containing protein</fullName>
    </recommendedName>
</protein>
<dbReference type="InParanoid" id="A0A0V0QSJ9"/>
<evidence type="ECO:0000313" key="6">
    <source>
        <dbReference type="Proteomes" id="UP000054937"/>
    </source>
</evidence>
<organism evidence="5 6">
    <name type="scientific">Pseudocohnilembus persalinus</name>
    <name type="common">Ciliate</name>
    <dbReference type="NCBI Taxonomy" id="266149"/>
    <lineage>
        <taxon>Eukaryota</taxon>
        <taxon>Sar</taxon>
        <taxon>Alveolata</taxon>
        <taxon>Ciliophora</taxon>
        <taxon>Intramacronucleata</taxon>
        <taxon>Oligohymenophorea</taxon>
        <taxon>Scuticociliatia</taxon>
        <taxon>Philasterida</taxon>
        <taxon>Pseudocohnilembidae</taxon>
        <taxon>Pseudocohnilembus</taxon>
    </lineage>
</organism>
<dbReference type="EMBL" id="LDAU01000110">
    <property type="protein sequence ID" value="KRX04970.1"/>
    <property type="molecule type" value="Genomic_DNA"/>
</dbReference>
<feature type="compositionally biased region" description="Polar residues" evidence="2">
    <location>
        <begin position="264"/>
        <end position="276"/>
    </location>
</feature>
<feature type="compositionally biased region" description="Low complexity" evidence="2">
    <location>
        <begin position="246"/>
        <end position="263"/>
    </location>
</feature>
<comment type="caution">
    <text evidence="5">The sequence shown here is derived from an EMBL/GenBank/DDBJ whole genome shotgun (WGS) entry which is preliminary data.</text>
</comment>
<dbReference type="GO" id="GO:0016459">
    <property type="term" value="C:myosin complex"/>
    <property type="evidence" value="ECO:0007669"/>
    <property type="project" value="InterPro"/>
</dbReference>
<dbReference type="InterPro" id="IPR011993">
    <property type="entry name" value="PH-like_dom_sf"/>
</dbReference>
<sequence>MAVEQYLQSLIEEFQDLEVDLDNFQLILMGLEEINPSFALEHSIMPELFKYVQDAQQGQADIQGVISFIREFVIKQNTDENQDGNNDHFGKPSFFQNTSIECLQKADIPAEIQQLIENIQPDQLTEFKRIYELINPQKQEAIEIDEIQRKIKEFKASELIKVLFQILSVDNQVKQSDYFKLVTELEQNILGQFQDQTSAQQKYVDDMNLNIENSTQNTNKQSPQRKSQLDVPIIKEKQIRSEQKNQKNSYGQNNKNYQQQQNKAFSDSRNTKSSSQGEFQIESSQFVVQDYSQLSFAQQKKNKIMDYFNSVYKYIDVCKMANNNGDKKNISRGMKKILEQSQLVIVEMNQLIEEFENEEKQNSEFQSQIEFYKQKNIVLQNDIQNAEEYVLQMEQQLDKYVGDSDHYTQIIEEKEKVIQRLKNDLKDQTSLENKLGVQTQKIKDLEQKLKEVTEERDDYYNKNLLNLETVEKYEKNAYENEIEETVKLQRKESKRQTDILFEENKKLQEQIKSYKQMCEKSYASIYEKDEQISNLEFEITQLNNQIQDLQQDINLLGQSKAKFQNTKNEFKNSFKNSVIPRFSMRQTVRFANDVFEDTSPQQKDSVLQQLFIGRASQVNENSQYIQNKTNQDNQQINEAINEDEDEDNQNNFQLVDDVINTQNNIIKDIDWGAHIKEKVDQKVKQSIMVRQKQRQQPMFKFLQFDEASFYSRDYLNTRENSVIKQIMDKYIQDEIESSLNLKTFSDYIYRINSKEKRERRVIMVTSLNMFFMKPKSFKVIRKISLEKIEKITFSETSSSLCAIYVKNEFDYLIEIFRRTELNLFLIEVFKERKLPLFKMEFKEHFQFQQRDDIIQNIKDINQEQLLKQYEGAYKDAIYKGFLYMYKPKFFGSNWQEKFVVLSNVGLLIFDEPGQSKSQLIPIAGSMLIMDPLGIERPYSIKVFYNETNQEFFFSAQSKMDQEAWYDNMHKVIYKSLNANTMGKEKKQYKEAEQHKKTEIFIDM</sequence>
<evidence type="ECO:0000259" key="3">
    <source>
        <dbReference type="PROSITE" id="PS50003"/>
    </source>
</evidence>
<feature type="domain" description="PH" evidence="3">
    <location>
        <begin position="875"/>
        <end position="973"/>
    </location>
</feature>
<dbReference type="PANTHER" id="PTHR34969:SF1">
    <property type="entry name" value="TH1 DOMAIN-CONTAINING PROTEIN"/>
    <property type="match status" value="1"/>
</dbReference>
<gene>
    <name evidence="5" type="ORF">PPERSA_06604</name>
</gene>
<keyword evidence="6" id="KW-1185">Reference proteome</keyword>
<name>A0A0V0QSJ9_PSEPJ</name>
<evidence type="ECO:0000256" key="1">
    <source>
        <dbReference type="SAM" id="Coils"/>
    </source>
</evidence>
<dbReference type="CDD" id="cd00821">
    <property type="entry name" value="PH"/>
    <property type="match status" value="1"/>
</dbReference>
<feature type="region of interest" description="Disordered" evidence="2">
    <location>
        <begin position="213"/>
        <end position="276"/>
    </location>
</feature>
<dbReference type="SMART" id="SM00233">
    <property type="entry name" value="PH"/>
    <property type="match status" value="1"/>
</dbReference>
<dbReference type="SUPFAM" id="SSF50729">
    <property type="entry name" value="PH domain-like"/>
    <property type="match status" value="1"/>
</dbReference>
<dbReference type="InterPro" id="IPR001849">
    <property type="entry name" value="PH_domain"/>
</dbReference>
<feature type="domain" description="TH1" evidence="4">
    <location>
        <begin position="699"/>
        <end position="888"/>
    </location>
</feature>
<feature type="compositionally biased region" description="Basic and acidic residues" evidence="2">
    <location>
        <begin position="233"/>
        <end position="245"/>
    </location>
</feature>
<dbReference type="OrthoDB" id="313524at2759"/>
<evidence type="ECO:0000313" key="5">
    <source>
        <dbReference type="EMBL" id="KRX04970.1"/>
    </source>
</evidence>